<dbReference type="OMA" id="DRQDSNP"/>
<organism evidence="1 2">
    <name type="scientific">Glutamicibacter arilaitensis</name>
    <dbReference type="NCBI Taxonomy" id="256701"/>
    <lineage>
        <taxon>Bacteria</taxon>
        <taxon>Bacillati</taxon>
        <taxon>Actinomycetota</taxon>
        <taxon>Actinomycetes</taxon>
        <taxon>Micrococcales</taxon>
        <taxon>Micrococcaceae</taxon>
        <taxon>Glutamicibacter</taxon>
    </lineage>
</organism>
<sequence length="63" mass="7524">MATLFERLGQAKKFVDGVLGADKYQHYLEHHERNHPGAKPMTEREFWKDYTDWQEKNPEGRCC</sequence>
<proteinExistence type="predicted"/>
<gene>
    <name evidence="1" type="ORF">CIK84_11700</name>
</gene>
<reference evidence="1 2" key="1">
    <citation type="journal article" date="2017" name="Elife">
        <title>Extensive horizontal gene transfer in cheese-associated bacteria.</title>
        <authorList>
            <person name="Bonham K.S."/>
            <person name="Wolfe B.E."/>
            <person name="Dutton R.J."/>
        </authorList>
    </citation>
    <scope>NUCLEOTIDE SEQUENCE [LARGE SCALE GENOMIC DNA]</scope>
    <source>
        <strain evidence="1 2">JB182</strain>
    </source>
</reference>
<evidence type="ECO:0000313" key="2">
    <source>
        <dbReference type="Proteomes" id="UP000235739"/>
    </source>
</evidence>
<dbReference type="EMBL" id="PNQX01000002">
    <property type="protein sequence ID" value="PMQ19358.1"/>
    <property type="molecule type" value="Genomic_DNA"/>
</dbReference>
<comment type="caution">
    <text evidence="1">The sequence shown here is derived from an EMBL/GenBank/DDBJ whole genome shotgun (WGS) entry which is preliminary data.</text>
</comment>
<evidence type="ECO:0000313" key="1">
    <source>
        <dbReference type="EMBL" id="PMQ19358.1"/>
    </source>
</evidence>
<dbReference type="InterPro" id="IPR007423">
    <property type="entry name" value="Sel_put"/>
</dbReference>
<dbReference type="GeneID" id="303184129"/>
<protein>
    <submittedName>
        <fullName evidence="1">DUF466 domain-containing protein</fullName>
    </submittedName>
</protein>
<name>A0A2N7RZR0_9MICC</name>
<accession>A0A2N7RZR0</accession>
<dbReference type="Proteomes" id="UP000235739">
    <property type="component" value="Unassembled WGS sequence"/>
</dbReference>
<dbReference type="Pfam" id="PF04328">
    <property type="entry name" value="Sel_put"/>
    <property type="match status" value="1"/>
</dbReference>
<dbReference type="AlphaFoldDB" id="A0A2N7RZR0"/>
<dbReference type="RefSeq" id="WP_013347893.1">
    <property type="nucleotide sequence ID" value="NZ_JBQDIL010000043.1"/>
</dbReference>